<feature type="signal peptide" evidence="1">
    <location>
        <begin position="1"/>
        <end position="20"/>
    </location>
</feature>
<dbReference type="Gene3D" id="1.25.40.10">
    <property type="entry name" value="Tetratricopeptide repeat domain"/>
    <property type="match status" value="2"/>
</dbReference>
<organism evidence="2 3">
    <name type="scientific">Bradyrhizobium erythrophlei</name>
    <dbReference type="NCBI Taxonomy" id="1437360"/>
    <lineage>
        <taxon>Bacteria</taxon>
        <taxon>Pseudomonadati</taxon>
        <taxon>Pseudomonadota</taxon>
        <taxon>Alphaproteobacteria</taxon>
        <taxon>Hyphomicrobiales</taxon>
        <taxon>Nitrobacteraceae</taxon>
        <taxon>Bradyrhizobium</taxon>
    </lineage>
</organism>
<dbReference type="PANTHER" id="PTHR45588:SF1">
    <property type="entry name" value="WW DOMAIN-CONTAINING PROTEIN"/>
    <property type="match status" value="1"/>
</dbReference>
<gene>
    <name evidence="2" type="ORF">SAMN05444169_1423</name>
</gene>
<dbReference type="Proteomes" id="UP000190675">
    <property type="component" value="Chromosome I"/>
</dbReference>
<accession>A0A1M5IA12</accession>
<feature type="chain" id="PRO_5012206245" description="Tetratricopeptide repeat-containing protein" evidence="1">
    <location>
        <begin position="21"/>
        <end position="531"/>
    </location>
</feature>
<name>A0A1M5IA12_9BRAD</name>
<dbReference type="SUPFAM" id="SSF48452">
    <property type="entry name" value="TPR-like"/>
    <property type="match status" value="1"/>
</dbReference>
<reference evidence="2 3" key="1">
    <citation type="submission" date="2016-11" db="EMBL/GenBank/DDBJ databases">
        <authorList>
            <person name="Jaros S."/>
            <person name="Januszkiewicz K."/>
            <person name="Wedrychowicz H."/>
        </authorList>
    </citation>
    <scope>NUCLEOTIDE SEQUENCE [LARGE SCALE GENOMIC DNA]</scope>
    <source>
        <strain evidence="2 3">GAS242</strain>
    </source>
</reference>
<dbReference type="EMBL" id="LT670818">
    <property type="protein sequence ID" value="SHG25214.1"/>
    <property type="molecule type" value="Genomic_DNA"/>
</dbReference>
<evidence type="ECO:0000256" key="1">
    <source>
        <dbReference type="SAM" id="SignalP"/>
    </source>
</evidence>
<proteinExistence type="predicted"/>
<dbReference type="InterPro" id="IPR011990">
    <property type="entry name" value="TPR-like_helical_dom_sf"/>
</dbReference>
<evidence type="ECO:0000313" key="3">
    <source>
        <dbReference type="Proteomes" id="UP000190675"/>
    </source>
</evidence>
<evidence type="ECO:0008006" key="4">
    <source>
        <dbReference type="Google" id="ProtNLM"/>
    </source>
</evidence>
<dbReference type="PANTHER" id="PTHR45588">
    <property type="entry name" value="TPR DOMAIN-CONTAINING PROTEIN"/>
    <property type="match status" value="1"/>
</dbReference>
<evidence type="ECO:0000313" key="2">
    <source>
        <dbReference type="EMBL" id="SHG25214.1"/>
    </source>
</evidence>
<dbReference type="OrthoDB" id="9778494at2"/>
<protein>
    <recommendedName>
        <fullName evidence="4">Tetratricopeptide repeat-containing protein</fullName>
    </recommendedName>
</protein>
<keyword evidence="1" id="KW-0732">Signal</keyword>
<dbReference type="AlphaFoldDB" id="A0A1M5IA12"/>
<sequence length="531" mass="58672">MRSNLGTFATALLASAFATAAWSQGLGNVHFETSCTPQAQEKFDRGLAMVHSFFYPDSVQAFTEAAAADPQCAIAYWGIAISHRPNPMILPLTSTILKNGLEAVEKGKAIGAKTERERDWLAAIEFYYKDYDKIDQTQRGLAYEKAMEALMQKYPDDPEAAIFYALALNETALHSDKTYANQLKAGAILEKIEAKVPEHPGVLHYLIHTYDYPTLAQRGLDAANRYAEVAPAAQHAQHMPSHTYSMLGMWTQSIASNTKSRMVAQTQAARLWPGATHPGEPHHMDFMEYALLQTGQEGQAKQLRDDSNAIEKLGFEFLGSYTALAAVPARFALERQAWNEAATLEPRGSKFPQAEAITYFARAMGSARSGDLTAAERDVDNLKVIRAALENASQSYWATQVEIQMFAASAWIAQARGEKETALKLMRAAADLEDDSEKHIAMENRLYPMRELLGDLLLEQQQPGLALAEYETSLVSTPNRLRGLYGAAKAAKAANQPEKATTYFRKLAEMTKDADTDRVEISEAKASLMQQ</sequence>